<dbReference type="InterPro" id="IPR009057">
    <property type="entry name" value="Homeodomain-like_sf"/>
</dbReference>
<feature type="domain" description="HTH araC/xylS-type" evidence="9">
    <location>
        <begin position="408"/>
        <end position="505"/>
    </location>
</feature>
<evidence type="ECO:0000256" key="5">
    <source>
        <dbReference type="ARBA" id="ARBA00023015"/>
    </source>
</evidence>
<keyword evidence="2" id="KW-0963">Cytoplasm</keyword>
<dbReference type="GO" id="GO:0005737">
    <property type="term" value="C:cytoplasm"/>
    <property type="evidence" value="ECO:0007669"/>
    <property type="project" value="UniProtKB-SubCell"/>
</dbReference>
<dbReference type="SUPFAM" id="SSF52172">
    <property type="entry name" value="CheY-like"/>
    <property type="match status" value="1"/>
</dbReference>
<evidence type="ECO:0000256" key="4">
    <source>
        <dbReference type="ARBA" id="ARBA00023012"/>
    </source>
</evidence>
<dbReference type="CDD" id="cd17536">
    <property type="entry name" value="REC_YesN-like"/>
    <property type="match status" value="1"/>
</dbReference>
<comment type="caution">
    <text evidence="11">The sequence shown here is derived from an EMBL/GenBank/DDBJ whole genome shotgun (WGS) entry which is preliminary data.</text>
</comment>
<dbReference type="GO" id="GO:0003700">
    <property type="term" value="F:DNA-binding transcription factor activity"/>
    <property type="evidence" value="ECO:0007669"/>
    <property type="project" value="InterPro"/>
</dbReference>
<dbReference type="InterPro" id="IPR001789">
    <property type="entry name" value="Sig_transdc_resp-reg_receiver"/>
</dbReference>
<evidence type="ECO:0000256" key="7">
    <source>
        <dbReference type="ARBA" id="ARBA00023163"/>
    </source>
</evidence>
<dbReference type="InterPro" id="IPR051552">
    <property type="entry name" value="HptR"/>
</dbReference>
<evidence type="ECO:0000259" key="10">
    <source>
        <dbReference type="PROSITE" id="PS50110"/>
    </source>
</evidence>
<dbReference type="GO" id="GO:0000160">
    <property type="term" value="P:phosphorelay signal transduction system"/>
    <property type="evidence" value="ECO:0007669"/>
    <property type="project" value="UniProtKB-KW"/>
</dbReference>
<evidence type="ECO:0000313" key="12">
    <source>
        <dbReference type="Proteomes" id="UP000682713"/>
    </source>
</evidence>
<dbReference type="Gene3D" id="1.10.10.60">
    <property type="entry name" value="Homeodomain-like"/>
    <property type="match status" value="2"/>
</dbReference>
<evidence type="ECO:0000256" key="3">
    <source>
        <dbReference type="ARBA" id="ARBA00022553"/>
    </source>
</evidence>
<dbReference type="SMART" id="SM00448">
    <property type="entry name" value="REC"/>
    <property type="match status" value="1"/>
</dbReference>
<keyword evidence="4" id="KW-0902">Two-component regulatory system</keyword>
<keyword evidence="6" id="KW-0238">DNA-binding</keyword>
<feature type="domain" description="Response regulatory" evidence="10">
    <location>
        <begin position="8"/>
        <end position="125"/>
    </location>
</feature>
<dbReference type="SUPFAM" id="SSF46689">
    <property type="entry name" value="Homeodomain-like"/>
    <property type="match status" value="2"/>
</dbReference>
<dbReference type="SMART" id="SM00342">
    <property type="entry name" value="HTH_ARAC"/>
    <property type="match status" value="1"/>
</dbReference>
<comment type="subcellular location">
    <subcellularLocation>
        <location evidence="1">Cytoplasm</location>
    </subcellularLocation>
</comment>
<sequence length="505" mass="59607">MANEEQCKVLIVDDEVLIRQGIKHYINWEQEGFTIVGEASNGSEALQLIERERPHIVITDMVMPIMDGEKLTKEIKEHYPDIEVIILSSFSDFDYVRSTFQSGVVDYILKPQLEGPELLKTLQKAVKKIPNFTLNRTESPITSIEDIIHHLMGGYLLDYDHHLVKETFPKKYYCLLGIDANEHDLENVQIENVLNRLTDVTHYPIFKDETSFTYLLNLEMNDLPSIQKILKDENLLEDGLLNITWTLSEPFSTLRDIKKYYQEDLLKLRQYRFYFPNQTLLSHDQLPKALNETKMFDLNHFIDVFKRRDFVDAFEYLNEYVEYLSHQYTKDENEFKSFLGNIIFNTTILLENLNFKSEKLQQEKYHHFSMINEAKDVVETTNYFHSYLNEVKEIIDAELQDPSQSNMQKLLDYIDQHYDEPISLSSLAEHFHFNPSYLSSYFSTHHSIGFNEYLTHIRIEKAKEYLQNQRISISEISGLVGYSDHSYFCKVFKKMTGMSPSKYRR</sequence>
<organism evidence="11 12">
    <name type="scientific">Lederbergia citrisecunda</name>
    <dbReference type="NCBI Taxonomy" id="2833583"/>
    <lineage>
        <taxon>Bacteria</taxon>
        <taxon>Bacillati</taxon>
        <taxon>Bacillota</taxon>
        <taxon>Bacilli</taxon>
        <taxon>Bacillales</taxon>
        <taxon>Bacillaceae</taxon>
        <taxon>Lederbergia</taxon>
    </lineage>
</organism>
<dbReference type="InterPro" id="IPR018060">
    <property type="entry name" value="HTH_AraC"/>
</dbReference>
<dbReference type="PANTHER" id="PTHR42713:SF3">
    <property type="entry name" value="TRANSCRIPTIONAL REGULATORY PROTEIN HPTR"/>
    <property type="match status" value="1"/>
</dbReference>
<keyword evidence="5" id="KW-0805">Transcription regulation</keyword>
<dbReference type="PROSITE" id="PS01124">
    <property type="entry name" value="HTH_ARAC_FAMILY_2"/>
    <property type="match status" value="1"/>
</dbReference>
<accession>A0A942YMC0</accession>
<reference evidence="11 12" key="1">
    <citation type="submission" date="2021-05" db="EMBL/GenBank/DDBJ databases">
        <title>Novel Bacillus species.</title>
        <authorList>
            <person name="Liu G."/>
        </authorList>
    </citation>
    <scope>NUCLEOTIDE SEQUENCE [LARGE SCALE GENOMIC DNA]</scope>
    <source>
        <strain evidence="11 12">FJAT-49732</strain>
    </source>
</reference>
<protein>
    <submittedName>
        <fullName evidence="11">Response regulator transcription factor</fullName>
    </submittedName>
</protein>
<evidence type="ECO:0000256" key="2">
    <source>
        <dbReference type="ARBA" id="ARBA00022490"/>
    </source>
</evidence>
<dbReference type="Pfam" id="PF00072">
    <property type="entry name" value="Response_reg"/>
    <property type="match status" value="1"/>
</dbReference>
<gene>
    <name evidence="11" type="ORF">KHA93_22535</name>
</gene>
<dbReference type="PRINTS" id="PR00032">
    <property type="entry name" value="HTHARAC"/>
</dbReference>
<dbReference type="GO" id="GO:0043565">
    <property type="term" value="F:sequence-specific DNA binding"/>
    <property type="evidence" value="ECO:0007669"/>
    <property type="project" value="InterPro"/>
</dbReference>
<keyword evidence="7" id="KW-0804">Transcription</keyword>
<keyword evidence="3 8" id="KW-0597">Phosphoprotein</keyword>
<evidence type="ECO:0000256" key="6">
    <source>
        <dbReference type="ARBA" id="ARBA00023125"/>
    </source>
</evidence>
<dbReference type="InterPro" id="IPR011006">
    <property type="entry name" value="CheY-like_superfamily"/>
</dbReference>
<keyword evidence="12" id="KW-1185">Reference proteome</keyword>
<dbReference type="PROSITE" id="PS50110">
    <property type="entry name" value="RESPONSE_REGULATORY"/>
    <property type="match status" value="1"/>
</dbReference>
<dbReference type="Gene3D" id="3.40.50.2300">
    <property type="match status" value="1"/>
</dbReference>
<dbReference type="InterPro" id="IPR020449">
    <property type="entry name" value="Tscrpt_reg_AraC-type_HTH"/>
</dbReference>
<dbReference type="AlphaFoldDB" id="A0A942YMC0"/>
<dbReference type="Proteomes" id="UP000682713">
    <property type="component" value="Unassembled WGS sequence"/>
</dbReference>
<evidence type="ECO:0000256" key="8">
    <source>
        <dbReference type="PROSITE-ProRule" id="PRU00169"/>
    </source>
</evidence>
<evidence type="ECO:0000259" key="9">
    <source>
        <dbReference type="PROSITE" id="PS01124"/>
    </source>
</evidence>
<proteinExistence type="predicted"/>
<dbReference type="Pfam" id="PF12833">
    <property type="entry name" value="HTH_18"/>
    <property type="match status" value="1"/>
</dbReference>
<dbReference type="EMBL" id="JAGYPJ010000002">
    <property type="protein sequence ID" value="MBS4202383.1"/>
    <property type="molecule type" value="Genomic_DNA"/>
</dbReference>
<dbReference type="RefSeq" id="WP_213113167.1">
    <property type="nucleotide sequence ID" value="NZ_JAGYPJ010000002.1"/>
</dbReference>
<name>A0A942YMC0_9BACI</name>
<dbReference type="PANTHER" id="PTHR42713">
    <property type="entry name" value="HISTIDINE KINASE-RELATED"/>
    <property type="match status" value="1"/>
</dbReference>
<evidence type="ECO:0000256" key="1">
    <source>
        <dbReference type="ARBA" id="ARBA00004496"/>
    </source>
</evidence>
<feature type="modified residue" description="4-aspartylphosphate" evidence="8">
    <location>
        <position position="60"/>
    </location>
</feature>
<evidence type="ECO:0000313" key="11">
    <source>
        <dbReference type="EMBL" id="MBS4202383.1"/>
    </source>
</evidence>